<evidence type="ECO:0000256" key="2">
    <source>
        <dbReference type="SAM" id="Phobius"/>
    </source>
</evidence>
<dbReference type="EMBL" id="CAJGYM010000012">
    <property type="protein sequence ID" value="CAD6189896.1"/>
    <property type="molecule type" value="Genomic_DNA"/>
</dbReference>
<keyword evidence="2" id="KW-0812">Transmembrane</keyword>
<organism evidence="3 4">
    <name type="scientific">Caenorhabditis auriculariae</name>
    <dbReference type="NCBI Taxonomy" id="2777116"/>
    <lineage>
        <taxon>Eukaryota</taxon>
        <taxon>Metazoa</taxon>
        <taxon>Ecdysozoa</taxon>
        <taxon>Nematoda</taxon>
        <taxon>Chromadorea</taxon>
        <taxon>Rhabditida</taxon>
        <taxon>Rhabditina</taxon>
        <taxon>Rhabditomorpha</taxon>
        <taxon>Rhabditoidea</taxon>
        <taxon>Rhabditidae</taxon>
        <taxon>Peloderinae</taxon>
        <taxon>Caenorhabditis</taxon>
    </lineage>
</organism>
<evidence type="ECO:0000256" key="1">
    <source>
        <dbReference type="SAM" id="MobiDB-lite"/>
    </source>
</evidence>
<reference evidence="3" key="1">
    <citation type="submission" date="2020-10" db="EMBL/GenBank/DDBJ databases">
        <authorList>
            <person name="Kikuchi T."/>
        </authorList>
    </citation>
    <scope>NUCLEOTIDE SEQUENCE</scope>
    <source>
        <strain evidence="3">NKZ352</strain>
    </source>
</reference>
<feature type="transmembrane region" description="Helical" evidence="2">
    <location>
        <begin position="62"/>
        <end position="79"/>
    </location>
</feature>
<accession>A0A8S1H0W2</accession>
<keyword evidence="2" id="KW-0472">Membrane</keyword>
<proteinExistence type="predicted"/>
<comment type="caution">
    <text evidence="3">The sequence shown here is derived from an EMBL/GenBank/DDBJ whole genome shotgun (WGS) entry which is preliminary data.</text>
</comment>
<keyword evidence="2" id="KW-1133">Transmembrane helix</keyword>
<evidence type="ECO:0000313" key="3">
    <source>
        <dbReference type="EMBL" id="CAD6189896.1"/>
    </source>
</evidence>
<evidence type="ECO:0000313" key="4">
    <source>
        <dbReference type="Proteomes" id="UP000835052"/>
    </source>
</evidence>
<name>A0A8S1H0W2_9PELO</name>
<dbReference type="Proteomes" id="UP000835052">
    <property type="component" value="Unassembled WGS sequence"/>
</dbReference>
<sequence>MASTDTGTSGAYWNRINYKKLLIAGGCATAAVLAAGLLVSTVTVSGLLTVARAVIRGPSSTALRILTSVATTASGLYAYKRIKRKRYQHYAVPRVPRNTHFKATSRKISSNRALRRRQPRDHDSESD</sequence>
<keyword evidence="4" id="KW-1185">Reference proteome</keyword>
<feature type="transmembrane region" description="Helical" evidence="2">
    <location>
        <begin position="21"/>
        <end position="42"/>
    </location>
</feature>
<dbReference type="AlphaFoldDB" id="A0A8S1H0W2"/>
<gene>
    <name evidence="3" type="ORF">CAUJ_LOCUS5815</name>
</gene>
<feature type="region of interest" description="Disordered" evidence="1">
    <location>
        <begin position="94"/>
        <end position="127"/>
    </location>
</feature>
<protein>
    <submittedName>
        <fullName evidence="3">Uncharacterized protein</fullName>
    </submittedName>
</protein>